<name>A0A074NMP6_9SPHN</name>
<organism evidence="1 2">
    <name type="scientific">Erythrobacter litoralis</name>
    <dbReference type="NCBI Taxonomy" id="39960"/>
    <lineage>
        <taxon>Bacteria</taxon>
        <taxon>Pseudomonadati</taxon>
        <taxon>Pseudomonadota</taxon>
        <taxon>Alphaproteobacteria</taxon>
        <taxon>Sphingomonadales</taxon>
        <taxon>Erythrobacteraceae</taxon>
        <taxon>Erythrobacter/Porphyrobacter group</taxon>
        <taxon>Erythrobacter</taxon>
    </lineage>
</organism>
<proteinExistence type="predicted"/>
<comment type="caution">
    <text evidence="1">The sequence shown here is derived from an EMBL/GenBank/DDBJ whole genome shotgun (WGS) entry which is preliminary data.</text>
</comment>
<sequence>MSAAIRPRANVLLSDELEQQCAIMGIGRACIRGTDQPMGSDNADVVLVAEQRDGEMHQLEPVGLGALFHLGFAKLQNRGRIQVLLTDLEGFSFRRSGILPCLIAAFLSSLLRCCAASEPAHDGIDDLPARRR</sequence>
<dbReference type="Proteomes" id="UP000027866">
    <property type="component" value="Unassembled WGS sequence"/>
</dbReference>
<protein>
    <submittedName>
        <fullName evidence="1">Uncharacterized protein</fullName>
    </submittedName>
</protein>
<accession>A0A074NMP6</accession>
<dbReference type="AlphaFoldDB" id="A0A074NMP6"/>
<reference evidence="1 2" key="1">
    <citation type="submission" date="2014-04" db="EMBL/GenBank/DDBJ databases">
        <title>A comprehensive comparison of genomes of Erythrobacter spp. Strains.</title>
        <authorList>
            <person name="Zheng Q."/>
        </authorList>
    </citation>
    <scope>NUCLEOTIDE SEQUENCE [LARGE SCALE GENOMIC DNA]</scope>
    <source>
        <strain evidence="1 2">DSM 8509</strain>
    </source>
</reference>
<evidence type="ECO:0000313" key="2">
    <source>
        <dbReference type="Proteomes" id="UP000027866"/>
    </source>
</evidence>
<dbReference type="EMBL" id="JMIX01000003">
    <property type="protein sequence ID" value="KEO99082.1"/>
    <property type="molecule type" value="Genomic_DNA"/>
</dbReference>
<gene>
    <name evidence="1" type="ORF">EH32_08250</name>
</gene>
<keyword evidence="2" id="KW-1185">Reference proteome</keyword>
<evidence type="ECO:0000313" key="1">
    <source>
        <dbReference type="EMBL" id="KEO99082.1"/>
    </source>
</evidence>